<feature type="domain" description="NAD-dependent epimerase/dehydratase" evidence="3">
    <location>
        <begin position="35"/>
        <end position="291"/>
    </location>
</feature>
<dbReference type="Gene3D" id="3.40.50.720">
    <property type="entry name" value="NAD(P)-binding Rossmann-like Domain"/>
    <property type="match status" value="1"/>
</dbReference>
<dbReference type="RefSeq" id="XP_012178977.1">
    <property type="nucleotide sequence ID" value="XM_012323587.1"/>
</dbReference>
<dbReference type="CDD" id="cd05227">
    <property type="entry name" value="AR_SDR_e"/>
    <property type="match status" value="1"/>
</dbReference>
<dbReference type="PANTHER" id="PTHR10366:SF564">
    <property type="entry name" value="STEROL-4-ALPHA-CARBOXYLATE 3-DEHYDROGENASE, DECARBOXYLATING"/>
    <property type="match status" value="1"/>
</dbReference>
<dbReference type="GeneID" id="24094605"/>
<dbReference type="FunCoup" id="J4H1D2">
    <property type="interactions" value="59"/>
</dbReference>
<comment type="similarity">
    <text evidence="2">Belongs to the NAD(P)-dependent epimerase/dehydratase family. Dihydroflavonol-4-reductase subfamily.</text>
</comment>
<keyword evidence="1" id="KW-0560">Oxidoreductase</keyword>
<gene>
    <name evidence="4" type="ORF">FIBRA_01715</name>
</gene>
<accession>J4H1D2</accession>
<evidence type="ECO:0000313" key="4">
    <source>
        <dbReference type="EMBL" id="CCL99694.1"/>
    </source>
</evidence>
<dbReference type="STRING" id="599839.J4H1D2"/>
<dbReference type="InParanoid" id="J4H1D2"/>
<reference evidence="4 5" key="1">
    <citation type="journal article" date="2012" name="Appl. Environ. Microbiol.">
        <title>Short-read sequencing for genomic analysis of the brown rot fungus Fibroporia radiculosa.</title>
        <authorList>
            <person name="Tang J.D."/>
            <person name="Perkins A.D."/>
            <person name="Sonstegard T.S."/>
            <person name="Schroeder S.G."/>
            <person name="Burgess S.C."/>
            <person name="Diehl S.V."/>
        </authorList>
    </citation>
    <scope>NUCLEOTIDE SEQUENCE [LARGE SCALE GENOMIC DNA]</scope>
    <source>
        <strain evidence="4 5">TFFH 294</strain>
    </source>
</reference>
<dbReference type="Pfam" id="PF01370">
    <property type="entry name" value="Epimerase"/>
    <property type="match status" value="1"/>
</dbReference>
<dbReference type="Proteomes" id="UP000006352">
    <property type="component" value="Unassembled WGS sequence"/>
</dbReference>
<dbReference type="SUPFAM" id="SSF51735">
    <property type="entry name" value="NAD(P)-binding Rossmann-fold domains"/>
    <property type="match status" value="1"/>
</dbReference>
<organism evidence="4 5">
    <name type="scientific">Fibroporia radiculosa</name>
    <dbReference type="NCBI Taxonomy" id="599839"/>
    <lineage>
        <taxon>Eukaryota</taxon>
        <taxon>Fungi</taxon>
        <taxon>Dikarya</taxon>
        <taxon>Basidiomycota</taxon>
        <taxon>Agaricomycotina</taxon>
        <taxon>Agaricomycetes</taxon>
        <taxon>Polyporales</taxon>
        <taxon>Fibroporiaceae</taxon>
        <taxon>Fibroporia</taxon>
    </lineage>
</organism>
<proteinExistence type="inferred from homology"/>
<sequence length="369" mass="41073">MQSCPHIKDTALKEVKFDIVRPSPIDMPAISSGKVLVTGANGYIGIWIVRTLLEKGYSVRGTVRSESKTEHLRNTFASYGDKLEFAVVEDITKEGAFDDAVKGVDAIEHTASPVYATAGDPEEMIRPAVVGTTGILKSALQHGTSIKRIVYTSSCATIITVQDTPREFSEADWNEKSIDEARVKGRDAAPTHKYYASKTLAERAAWEFVERNKETIGWDLVTLNPPFVFGPTIHEVNRLEGMNASMNEWVKNVLNGVKDTKQLSDIGLSSVDVRDVAEGHVLALQKEEAGGERMILSEGPHKWQEWVNAVREHNVEVPVAGDASFDPTKAAHHTLYDGSKANRLLGIRYRTLKETTRDLVEDWRMREWI</sequence>
<keyword evidence="5" id="KW-1185">Reference proteome</keyword>
<dbReference type="EMBL" id="HE796946">
    <property type="protein sequence ID" value="CCL99694.1"/>
    <property type="molecule type" value="Genomic_DNA"/>
</dbReference>
<dbReference type="InterPro" id="IPR050425">
    <property type="entry name" value="NAD(P)_dehydrat-like"/>
</dbReference>
<dbReference type="InterPro" id="IPR001509">
    <property type="entry name" value="Epimerase_deHydtase"/>
</dbReference>
<dbReference type="PANTHER" id="PTHR10366">
    <property type="entry name" value="NAD DEPENDENT EPIMERASE/DEHYDRATASE"/>
    <property type="match status" value="1"/>
</dbReference>
<evidence type="ECO:0000256" key="1">
    <source>
        <dbReference type="ARBA" id="ARBA00023002"/>
    </source>
</evidence>
<evidence type="ECO:0000256" key="2">
    <source>
        <dbReference type="ARBA" id="ARBA00023445"/>
    </source>
</evidence>
<dbReference type="GO" id="GO:0016616">
    <property type="term" value="F:oxidoreductase activity, acting on the CH-OH group of donors, NAD or NADP as acceptor"/>
    <property type="evidence" value="ECO:0007669"/>
    <property type="project" value="TreeGrafter"/>
</dbReference>
<evidence type="ECO:0000259" key="3">
    <source>
        <dbReference type="Pfam" id="PF01370"/>
    </source>
</evidence>
<evidence type="ECO:0000313" key="5">
    <source>
        <dbReference type="Proteomes" id="UP000006352"/>
    </source>
</evidence>
<dbReference type="InterPro" id="IPR036291">
    <property type="entry name" value="NAD(P)-bd_dom_sf"/>
</dbReference>
<protein>
    <recommendedName>
        <fullName evidence="3">NAD-dependent epimerase/dehydratase domain-containing protein</fullName>
    </recommendedName>
</protein>
<dbReference type="AlphaFoldDB" id="J4H1D2"/>
<name>J4H1D2_9APHY</name>
<dbReference type="OrthoDB" id="2735536at2759"/>
<dbReference type="HOGENOM" id="CLU_007383_9_2_1"/>